<name>A0A923S533_9BURK</name>
<proteinExistence type="predicted"/>
<dbReference type="EMBL" id="JACORU010000003">
    <property type="protein sequence ID" value="MBC5764752.1"/>
    <property type="molecule type" value="Genomic_DNA"/>
</dbReference>
<accession>A0A923S533</accession>
<dbReference type="Pfam" id="PF13489">
    <property type="entry name" value="Methyltransf_23"/>
    <property type="match status" value="1"/>
</dbReference>
<keyword evidence="1" id="KW-0812">Transmembrane</keyword>
<sequence>MTPRETCCCCDAPPQTGLAPWHLVCPTCGYERAHLEPAINVGSAHDELDEAQRDTGLRALRDQNFRQLLDRLVPQLPGKRLLDVGAAHGWFVQRAAERGLQAEGIEPDEAVCAQAQRNGAPLRPGFFPQALREGERFDAIAFNDVFEHIPDAAGILRACHERLEQGGLLVVNLPSSRGVFYRTSKLLQRLGLPGSFERMWQKGLPSPHVHYFDAANLSRLGARHGFEAIDTFHLPSVRVRGLYSRIASVRSGRWKAPIVWLGVVLAYPLLAVLPADIDVVVFRRVAAPRSGG</sequence>
<protein>
    <submittedName>
        <fullName evidence="2">Class I SAM-dependent methyltransferase</fullName>
    </submittedName>
</protein>
<feature type="transmembrane region" description="Helical" evidence="1">
    <location>
        <begin position="258"/>
        <end position="282"/>
    </location>
</feature>
<keyword evidence="1" id="KW-0472">Membrane</keyword>
<dbReference type="Gene3D" id="3.40.50.150">
    <property type="entry name" value="Vaccinia Virus protein VP39"/>
    <property type="match status" value="1"/>
</dbReference>
<evidence type="ECO:0000313" key="3">
    <source>
        <dbReference type="Proteomes" id="UP000596827"/>
    </source>
</evidence>
<dbReference type="SUPFAM" id="SSF53335">
    <property type="entry name" value="S-adenosyl-L-methionine-dependent methyltransferases"/>
    <property type="match status" value="1"/>
</dbReference>
<evidence type="ECO:0000256" key="1">
    <source>
        <dbReference type="SAM" id="Phobius"/>
    </source>
</evidence>
<dbReference type="Proteomes" id="UP000596827">
    <property type="component" value="Unassembled WGS sequence"/>
</dbReference>
<gene>
    <name evidence="2" type="ORF">H8R02_09845</name>
</gene>
<keyword evidence="2" id="KW-0808">Transferase</keyword>
<reference evidence="2" key="1">
    <citation type="submission" date="2020-08" db="EMBL/GenBank/DDBJ databases">
        <title>Ramlibacter sp. GTP1 16S ribosomal RNA gene genome sequencing and assembly.</title>
        <authorList>
            <person name="Kang M."/>
        </authorList>
    </citation>
    <scope>NUCLEOTIDE SEQUENCE</scope>
    <source>
        <strain evidence="2">GTP1</strain>
    </source>
</reference>
<evidence type="ECO:0000313" key="2">
    <source>
        <dbReference type="EMBL" id="MBC5764752.1"/>
    </source>
</evidence>
<keyword evidence="3" id="KW-1185">Reference proteome</keyword>
<keyword evidence="1" id="KW-1133">Transmembrane helix</keyword>
<dbReference type="GO" id="GO:0032259">
    <property type="term" value="P:methylation"/>
    <property type="evidence" value="ECO:0007669"/>
    <property type="project" value="UniProtKB-KW"/>
</dbReference>
<comment type="caution">
    <text evidence="2">The sequence shown here is derived from an EMBL/GenBank/DDBJ whole genome shotgun (WGS) entry which is preliminary data.</text>
</comment>
<keyword evidence="2" id="KW-0489">Methyltransferase</keyword>
<dbReference type="GO" id="GO:0008168">
    <property type="term" value="F:methyltransferase activity"/>
    <property type="evidence" value="ECO:0007669"/>
    <property type="project" value="UniProtKB-KW"/>
</dbReference>
<dbReference type="AlphaFoldDB" id="A0A923S533"/>
<dbReference type="PANTHER" id="PTHR43861">
    <property type="entry name" value="TRANS-ACONITATE 2-METHYLTRANSFERASE-RELATED"/>
    <property type="match status" value="1"/>
</dbReference>
<organism evidence="2 3">
    <name type="scientific">Ramlibacter albus</name>
    <dbReference type="NCBI Taxonomy" id="2079448"/>
    <lineage>
        <taxon>Bacteria</taxon>
        <taxon>Pseudomonadati</taxon>
        <taxon>Pseudomonadota</taxon>
        <taxon>Betaproteobacteria</taxon>
        <taxon>Burkholderiales</taxon>
        <taxon>Comamonadaceae</taxon>
        <taxon>Ramlibacter</taxon>
    </lineage>
</organism>
<dbReference type="InterPro" id="IPR029063">
    <property type="entry name" value="SAM-dependent_MTases_sf"/>
</dbReference>
<dbReference type="CDD" id="cd02440">
    <property type="entry name" value="AdoMet_MTases"/>
    <property type="match status" value="1"/>
</dbReference>
<dbReference type="RefSeq" id="WP_187081227.1">
    <property type="nucleotide sequence ID" value="NZ_JACORU010000003.1"/>
</dbReference>